<feature type="domain" description="DUF6377" evidence="4">
    <location>
        <begin position="258"/>
        <end position="504"/>
    </location>
</feature>
<keyword evidence="3" id="KW-0732">Signal</keyword>
<evidence type="ECO:0000313" key="5">
    <source>
        <dbReference type="EMBL" id="MBC6109970.1"/>
    </source>
</evidence>
<evidence type="ECO:0000313" key="6">
    <source>
        <dbReference type="Proteomes" id="UP000652755"/>
    </source>
</evidence>
<keyword evidence="2" id="KW-1133">Transmembrane helix</keyword>
<feature type="coiled-coil region" evidence="1">
    <location>
        <begin position="365"/>
        <end position="392"/>
    </location>
</feature>
<feature type="chain" id="PRO_5046855330" evidence="3">
    <location>
        <begin position="21"/>
        <end position="542"/>
    </location>
</feature>
<feature type="signal peptide" evidence="3">
    <location>
        <begin position="1"/>
        <end position="20"/>
    </location>
</feature>
<protein>
    <submittedName>
        <fullName evidence="5">Tetratricopeptide repeat protein</fullName>
    </submittedName>
</protein>
<dbReference type="Pfam" id="PF19904">
    <property type="entry name" value="DUF6377"/>
    <property type="match status" value="1"/>
</dbReference>
<evidence type="ECO:0000256" key="1">
    <source>
        <dbReference type="SAM" id="Coils"/>
    </source>
</evidence>
<comment type="caution">
    <text evidence="5">The sequence shown here is derived from an EMBL/GenBank/DDBJ whole genome shotgun (WGS) entry which is preliminary data.</text>
</comment>
<accession>A0ABR7KQ48</accession>
<keyword evidence="2" id="KW-0472">Membrane</keyword>
<organism evidence="5 6">
    <name type="scientific">Pedobacter fastidiosus</name>
    <dbReference type="NCBI Taxonomy" id="2765361"/>
    <lineage>
        <taxon>Bacteria</taxon>
        <taxon>Pseudomonadati</taxon>
        <taxon>Bacteroidota</taxon>
        <taxon>Sphingobacteriia</taxon>
        <taxon>Sphingobacteriales</taxon>
        <taxon>Sphingobacteriaceae</taxon>
        <taxon>Pedobacter</taxon>
    </lineage>
</organism>
<name>A0ABR7KQ48_9SPHI</name>
<reference evidence="5 6" key="1">
    <citation type="submission" date="2020-08" db="EMBL/GenBank/DDBJ databases">
        <authorList>
            <person name="Sun Q."/>
            <person name="Inoue M."/>
        </authorList>
    </citation>
    <scope>NUCLEOTIDE SEQUENCE [LARGE SCALE GENOMIC DNA]</scope>
    <source>
        <strain evidence="5 6">CCM 8938</strain>
    </source>
</reference>
<dbReference type="EMBL" id="JACRYL010000004">
    <property type="protein sequence ID" value="MBC6109970.1"/>
    <property type="molecule type" value="Genomic_DNA"/>
</dbReference>
<dbReference type="Proteomes" id="UP000652755">
    <property type="component" value="Unassembled WGS sequence"/>
</dbReference>
<gene>
    <name evidence="5" type="ORF">H7U22_06005</name>
</gene>
<evidence type="ECO:0000256" key="3">
    <source>
        <dbReference type="SAM" id="SignalP"/>
    </source>
</evidence>
<keyword evidence="1" id="KW-0175">Coiled coil</keyword>
<feature type="coiled-coil region" evidence="1">
    <location>
        <begin position="30"/>
        <end position="57"/>
    </location>
</feature>
<keyword evidence="6" id="KW-1185">Reference proteome</keyword>
<evidence type="ECO:0000259" key="4">
    <source>
        <dbReference type="Pfam" id="PF19904"/>
    </source>
</evidence>
<dbReference type="Gene3D" id="1.25.40.10">
    <property type="entry name" value="Tetratricopeptide repeat domain"/>
    <property type="match status" value="1"/>
</dbReference>
<evidence type="ECO:0000256" key="2">
    <source>
        <dbReference type="SAM" id="Phobius"/>
    </source>
</evidence>
<dbReference type="SUPFAM" id="SSF48452">
    <property type="entry name" value="TPR-like"/>
    <property type="match status" value="1"/>
</dbReference>
<dbReference type="RefSeq" id="WP_187070445.1">
    <property type="nucleotide sequence ID" value="NZ_JACRYL010000004.1"/>
</dbReference>
<sequence>MKLTKHIPLFIVFLFFSLNAFSQSLNDSLLNELNLVLQKKEIYIEKKQERISKLRNQSFGAKNHQEQFKIYEALYEEYKSFSYDSSYNYAKKLEQTAVALNDPLRIASAKMKMGFTLLSSGMFKETLEVLNSINVDIIPTEDKIAYYFLKSRSYFDLADYNRNPDYTNIYNPKGIQCIDSALKIAKPNSTSYLELQGLKDLRTGDYSGGEKVYKALLDAPNLTPHQFAINACCLSFIYESKGLEEKSVRLLIQAAITDLQSATKETVASYKLADLLYKKGDITNAYIYIKQAMDEATFYGALHRQVKISNILPIIEAQWINQIEHQKKLLYIYSSIITLLVVFVIIFAVIIFRQLKKIRLADAIIKEANINLQQTNEALEEVNKKLSIANTIKNEYISYYFNINSVYIEKLENFKTSIDKKLTSKRYDDAIRAVNSLNLENERHELFNTFDNVFLRLFPDFISKFNSFFKPEDEIQIPKGQQLSTELRIFALIRMGIHDNDRISKILGYSVNTIYAYKNRIKTKSIIQNDEFEDRIMKIEAV</sequence>
<feature type="transmembrane region" description="Helical" evidence="2">
    <location>
        <begin position="330"/>
        <end position="352"/>
    </location>
</feature>
<dbReference type="InterPro" id="IPR011990">
    <property type="entry name" value="TPR-like_helical_dom_sf"/>
</dbReference>
<dbReference type="InterPro" id="IPR045957">
    <property type="entry name" value="DUF6377"/>
</dbReference>
<proteinExistence type="predicted"/>
<keyword evidence="2" id="KW-0812">Transmembrane</keyword>